<dbReference type="SUPFAM" id="SSF56784">
    <property type="entry name" value="HAD-like"/>
    <property type="match status" value="1"/>
</dbReference>
<dbReference type="PANTHER" id="PTHR43316">
    <property type="entry name" value="HYDROLASE, HALOACID DELAHOGENASE-RELATED"/>
    <property type="match status" value="1"/>
</dbReference>
<dbReference type="Proteomes" id="UP001220324">
    <property type="component" value="Unassembled WGS sequence"/>
</dbReference>
<dbReference type="Pfam" id="PF00702">
    <property type="entry name" value="Hydrolase"/>
    <property type="match status" value="1"/>
</dbReference>
<dbReference type="InterPro" id="IPR023214">
    <property type="entry name" value="HAD_sf"/>
</dbReference>
<evidence type="ECO:0000313" key="2">
    <source>
        <dbReference type="EMBL" id="KAJ5557333.1"/>
    </source>
</evidence>
<dbReference type="InterPro" id="IPR051540">
    <property type="entry name" value="S-2-haloacid_dehalogenase"/>
</dbReference>
<organism evidence="2 3">
    <name type="scientific">Penicillium frequentans</name>
    <dbReference type="NCBI Taxonomy" id="3151616"/>
    <lineage>
        <taxon>Eukaryota</taxon>
        <taxon>Fungi</taxon>
        <taxon>Dikarya</taxon>
        <taxon>Ascomycota</taxon>
        <taxon>Pezizomycotina</taxon>
        <taxon>Eurotiomycetes</taxon>
        <taxon>Eurotiomycetidae</taxon>
        <taxon>Eurotiales</taxon>
        <taxon>Aspergillaceae</taxon>
        <taxon>Penicillium</taxon>
    </lineage>
</organism>
<dbReference type="GO" id="GO:0016791">
    <property type="term" value="F:phosphatase activity"/>
    <property type="evidence" value="ECO:0007669"/>
    <property type="project" value="UniProtKB-ARBA"/>
</dbReference>
<protein>
    <recommendedName>
        <fullName evidence="4">Haloacid dehalogenase, type II</fullName>
    </recommendedName>
</protein>
<evidence type="ECO:0008006" key="4">
    <source>
        <dbReference type="Google" id="ProtNLM"/>
    </source>
</evidence>
<keyword evidence="1" id="KW-0378">Hydrolase</keyword>
<evidence type="ECO:0000313" key="3">
    <source>
        <dbReference type="Proteomes" id="UP001220324"/>
    </source>
</evidence>
<comment type="caution">
    <text evidence="2">The sequence shown here is derived from an EMBL/GenBank/DDBJ whole genome shotgun (WGS) entry which is preliminary data.</text>
</comment>
<dbReference type="SFLD" id="SFLDG01129">
    <property type="entry name" value="C1.5:_HAD__Beta-PGM__Phosphata"/>
    <property type="match status" value="1"/>
</dbReference>
<proteinExistence type="predicted"/>
<dbReference type="Gene3D" id="1.10.150.240">
    <property type="entry name" value="Putative phosphatase, domain 2"/>
    <property type="match status" value="1"/>
</dbReference>
<dbReference type="PANTHER" id="PTHR43316:SF3">
    <property type="entry name" value="HALOACID DEHALOGENASE, TYPE II (AFU_ORTHOLOGUE AFUA_2G07750)-RELATED"/>
    <property type="match status" value="1"/>
</dbReference>
<dbReference type="PRINTS" id="PR00413">
    <property type="entry name" value="HADHALOGNASE"/>
</dbReference>
<gene>
    <name evidence="2" type="ORF">N7494_001248</name>
</gene>
<reference evidence="2 3" key="1">
    <citation type="journal article" date="2023" name="IMA Fungus">
        <title>Comparative genomic study of the Penicillium genus elucidates a diverse pangenome and 15 lateral gene transfer events.</title>
        <authorList>
            <person name="Petersen C."/>
            <person name="Sorensen T."/>
            <person name="Nielsen M.R."/>
            <person name="Sondergaard T.E."/>
            <person name="Sorensen J.L."/>
            <person name="Fitzpatrick D.A."/>
            <person name="Frisvad J.C."/>
            <person name="Nielsen K.L."/>
        </authorList>
    </citation>
    <scope>NUCLEOTIDE SEQUENCE [LARGE SCALE GENOMIC DNA]</scope>
    <source>
        <strain evidence="2 3">IBT 35679</strain>
    </source>
</reference>
<name>A0AAD6D7F7_9EURO</name>
<dbReference type="SFLD" id="SFLDS00003">
    <property type="entry name" value="Haloacid_Dehalogenase"/>
    <property type="match status" value="1"/>
</dbReference>
<dbReference type="Gene3D" id="3.40.50.1000">
    <property type="entry name" value="HAD superfamily/HAD-like"/>
    <property type="match status" value="1"/>
</dbReference>
<dbReference type="InterPro" id="IPR036412">
    <property type="entry name" value="HAD-like_sf"/>
</dbReference>
<dbReference type="AlphaFoldDB" id="A0AAD6D7F7"/>
<dbReference type="NCBIfam" id="TIGR01493">
    <property type="entry name" value="HAD-SF-IA-v2"/>
    <property type="match status" value="1"/>
</dbReference>
<dbReference type="InterPro" id="IPR023198">
    <property type="entry name" value="PGP-like_dom2"/>
</dbReference>
<dbReference type="InterPro" id="IPR006439">
    <property type="entry name" value="HAD-SF_hydro_IA"/>
</dbReference>
<sequence>MSSQTKAVVAFDLYDTLLSTASISKKLEPVLDANTAHSLSLLWRRYQLEYTWRLNSLAGDLQVKLNQKQIDNLMTAYDSLSTFPDVEKALERIRSSSVLTAVIFSNGQKSMVENSVLRSADLGPQAATFDKIVTVDSVKKYKPTPDVYQYLAAQVGKAPHQLKDIWLVSGNPFDITGSKNAGLNAAWVDRSGLGWRDGVIADGAPTVSAENIDDLMVKIEEYVRNA</sequence>
<dbReference type="EMBL" id="JAQIZZ010000001">
    <property type="protein sequence ID" value="KAJ5557333.1"/>
    <property type="molecule type" value="Genomic_DNA"/>
</dbReference>
<accession>A0AAD6D7F7</accession>
<keyword evidence="3" id="KW-1185">Reference proteome</keyword>
<evidence type="ECO:0000256" key="1">
    <source>
        <dbReference type="ARBA" id="ARBA00022801"/>
    </source>
</evidence>